<feature type="region of interest" description="Disordered" evidence="1">
    <location>
        <begin position="377"/>
        <end position="396"/>
    </location>
</feature>
<keyword evidence="2" id="KW-1133">Transmembrane helix</keyword>
<feature type="compositionally biased region" description="Polar residues" evidence="1">
    <location>
        <begin position="469"/>
        <end position="480"/>
    </location>
</feature>
<feature type="compositionally biased region" description="Pro residues" evidence="1">
    <location>
        <begin position="328"/>
        <end position="339"/>
    </location>
</feature>
<evidence type="ECO:0000256" key="2">
    <source>
        <dbReference type="SAM" id="Phobius"/>
    </source>
</evidence>
<dbReference type="EMBL" id="KF900390">
    <property type="protein sequence ID" value="AIE93296.1"/>
    <property type="molecule type" value="Genomic_DNA"/>
</dbReference>
<organism evidence="3">
    <name type="scientific">uncultured marine group II/III euryarchaeote AD1000_33_C07</name>
    <dbReference type="NCBI Taxonomy" id="1457756"/>
    <lineage>
        <taxon>Archaea</taxon>
        <taxon>Methanobacteriati</taxon>
        <taxon>Methanobacteriota</taxon>
        <taxon>environmental samples</taxon>
    </lineage>
</organism>
<proteinExistence type="predicted"/>
<feature type="compositionally biased region" description="Basic and acidic residues" evidence="1">
    <location>
        <begin position="534"/>
        <end position="552"/>
    </location>
</feature>
<feature type="region of interest" description="Disordered" evidence="1">
    <location>
        <begin position="469"/>
        <end position="585"/>
    </location>
</feature>
<feature type="transmembrane region" description="Helical" evidence="2">
    <location>
        <begin position="89"/>
        <end position="108"/>
    </location>
</feature>
<name>A0A075FV04_9EURY</name>
<dbReference type="AlphaFoldDB" id="A0A075FV04"/>
<reference evidence="3" key="1">
    <citation type="journal article" date="2014" name="Genome Biol. Evol.">
        <title>Pangenome evidence for extensive interdomain horizontal transfer affecting lineage core and shell genes in uncultured planktonic thaumarchaeota and euryarchaeota.</title>
        <authorList>
            <person name="Deschamps P."/>
            <person name="Zivanovic Y."/>
            <person name="Moreira D."/>
            <person name="Rodriguez-Valera F."/>
            <person name="Lopez-Garcia P."/>
        </authorList>
    </citation>
    <scope>NUCLEOTIDE SEQUENCE</scope>
</reference>
<feature type="region of interest" description="Disordered" evidence="1">
    <location>
        <begin position="323"/>
        <end position="370"/>
    </location>
</feature>
<accession>A0A075FV04</accession>
<sequence>MRVRGAREHSAPRAVIANRNRWRFGMYSVGLTPDRDEEKSELFGNLSLVGSGGRFVAVLTKRQLTLERFDGHGIRLSLASISRMRHMKVPLFPSGTVPLGLLAIYLGTSVLMSPYAMVAMAGGSLTLLGYVLSRTSVLAVETEAGDRHIISGSEGVLLRLCLMVDRVRHGSTIEEARMGLEHIDAELPAYPAFTDAGGGLPEPKGLLGLPDEESFLATVPEPEPEPHFTNFSAPPPPATTAPAAAATESIFPWESEVAADPVPTYEPPPVPQEEARSAYERAWGREEAPQWYEEKPAGSRIDSALGEATLGMDLFGEGGIFDADPPANYSPPTTPPPTAGHPAPETGGGDYINAAGPPAIEPRQPTSSQMIRRAQGRFGETGPYTGPNLPAPTDSAIREECRPGVVKQARARQALLGSGEATPPVLDASSLEEFPGLSRIVTSMSSGRVRAPRRKSSRRPSWISALLGATTSPIRNTDGTYASEYGDEDGQEARSGTRFQSSQHIRLRSDQDHQADVAVRTRQGPADPPTSAKEAMDRLVDQVSGEEEHARTELTGQEDGLRFSQLRRTSSKGDPHPLPGIRRLE</sequence>
<keyword evidence="2" id="KW-0472">Membrane</keyword>
<protein>
    <submittedName>
        <fullName evidence="3">Uncharacterized protein</fullName>
    </submittedName>
</protein>
<evidence type="ECO:0000313" key="3">
    <source>
        <dbReference type="EMBL" id="AIE93296.1"/>
    </source>
</evidence>
<keyword evidence="2" id="KW-0812">Transmembrane</keyword>
<evidence type="ECO:0000256" key="1">
    <source>
        <dbReference type="SAM" id="MobiDB-lite"/>
    </source>
</evidence>
<feature type="region of interest" description="Disordered" evidence="1">
    <location>
        <begin position="444"/>
        <end position="463"/>
    </location>
</feature>